<gene>
    <name evidence="6" type="ORF">INT44_000252</name>
</gene>
<dbReference type="GO" id="GO:0033204">
    <property type="term" value="F:ribonuclease P RNA binding"/>
    <property type="evidence" value="ECO:0007669"/>
    <property type="project" value="InterPro"/>
</dbReference>
<dbReference type="GO" id="GO:0030681">
    <property type="term" value="C:multimeric ribonuclease P complex"/>
    <property type="evidence" value="ECO:0007669"/>
    <property type="project" value="TreeGrafter"/>
</dbReference>
<evidence type="ECO:0000256" key="5">
    <source>
        <dbReference type="PIRNR" id="PIRNR023803"/>
    </source>
</evidence>
<evidence type="ECO:0000256" key="2">
    <source>
        <dbReference type="ARBA" id="ARBA00010800"/>
    </source>
</evidence>
<dbReference type="EMBL" id="JAEPRA010000014">
    <property type="protein sequence ID" value="KAG2175774.1"/>
    <property type="molecule type" value="Genomic_DNA"/>
</dbReference>
<dbReference type="GO" id="GO:0005730">
    <property type="term" value="C:nucleolus"/>
    <property type="evidence" value="ECO:0007669"/>
    <property type="project" value="TreeGrafter"/>
</dbReference>
<comment type="similarity">
    <text evidence="2 5">Belongs to the eukaryotic/archaeal RNase P protein component 2 family.</text>
</comment>
<evidence type="ECO:0000256" key="3">
    <source>
        <dbReference type="ARBA" id="ARBA00022694"/>
    </source>
</evidence>
<dbReference type="AlphaFoldDB" id="A0A8H7PLQ1"/>
<comment type="caution">
    <text evidence="6">The sequence shown here is derived from an EMBL/GenBank/DDBJ whole genome shotgun (WGS) entry which is preliminary data.</text>
</comment>
<proteinExistence type="inferred from homology"/>
<keyword evidence="4" id="KW-0539">Nucleus</keyword>
<sequence length="138" mass="15610">MVRFKNRWVLIEILGGPVASKTGEEEYENHHIASITAGLLHNTIKDAIAANYGEYGLGCVQSSLNVKYFSNHTNIGILRVSRDYYHMLLVSLFFIKEINGSPCYITVRHIGGTILKAQRAAIQYDLETLLRRQQQGEK</sequence>
<keyword evidence="7" id="KW-1185">Reference proteome</keyword>
<dbReference type="InterPro" id="IPR002759">
    <property type="entry name" value="Pop5/Rpp14/Rnp2-like"/>
</dbReference>
<evidence type="ECO:0000256" key="1">
    <source>
        <dbReference type="ARBA" id="ARBA00004123"/>
    </source>
</evidence>
<dbReference type="EC" id="3.1.26.5" evidence="5"/>
<dbReference type="OrthoDB" id="24745at2759"/>
<comment type="subcellular location">
    <subcellularLocation>
        <location evidence="1">Nucleus</location>
    </subcellularLocation>
</comment>
<evidence type="ECO:0000256" key="4">
    <source>
        <dbReference type="ARBA" id="ARBA00023242"/>
    </source>
</evidence>
<dbReference type="GO" id="GO:0004526">
    <property type="term" value="F:ribonuclease P activity"/>
    <property type="evidence" value="ECO:0007669"/>
    <property type="project" value="UniProtKB-EC"/>
</dbReference>
<comment type="catalytic activity">
    <reaction evidence="5">
        <text>Endonucleolytic cleavage of RNA, removing 5'-extranucleotides from tRNA precursor.</text>
        <dbReference type="EC" id="3.1.26.5"/>
    </reaction>
</comment>
<protein>
    <recommendedName>
        <fullName evidence="5">Ribonuclease P/MRP protein subunit POP5</fullName>
        <ecNumber evidence="5">3.1.26.5</ecNumber>
    </recommendedName>
</protein>
<dbReference type="PIRSF" id="PIRSF023803">
    <property type="entry name" value="Ribonuclease_P_prd"/>
    <property type="match status" value="1"/>
</dbReference>
<dbReference type="InterPro" id="IPR016819">
    <property type="entry name" value="RNase_P/MRP_POP5"/>
</dbReference>
<dbReference type="PANTHER" id="PTHR15441">
    <property type="entry name" value="RIBONUCLEASE P PROTEIN SUBUNIT P14"/>
    <property type="match status" value="1"/>
</dbReference>
<dbReference type="SUPFAM" id="SSF160350">
    <property type="entry name" value="Rnp2-like"/>
    <property type="match status" value="1"/>
</dbReference>
<accession>A0A8H7PLQ1</accession>
<dbReference type="Pfam" id="PF01900">
    <property type="entry name" value="RNase_P_Rpp14"/>
    <property type="match status" value="1"/>
</dbReference>
<reference evidence="6" key="1">
    <citation type="submission" date="2020-12" db="EMBL/GenBank/DDBJ databases">
        <title>Metabolic potential, ecology and presence of endohyphal bacteria is reflected in genomic diversity of Mucoromycotina.</title>
        <authorList>
            <person name="Muszewska A."/>
            <person name="Okrasinska A."/>
            <person name="Steczkiewicz K."/>
            <person name="Drgas O."/>
            <person name="Orlowska M."/>
            <person name="Perlinska-Lenart U."/>
            <person name="Aleksandrzak-Piekarczyk T."/>
            <person name="Szatraj K."/>
            <person name="Zielenkiewicz U."/>
            <person name="Pilsyk S."/>
            <person name="Malc E."/>
            <person name="Mieczkowski P."/>
            <person name="Kruszewska J.S."/>
            <person name="Biernat P."/>
            <person name="Pawlowska J."/>
        </authorList>
    </citation>
    <scope>NUCLEOTIDE SEQUENCE</scope>
    <source>
        <strain evidence="6">WA0000051536</strain>
    </source>
</reference>
<dbReference type="GO" id="GO:0001682">
    <property type="term" value="P:tRNA 5'-leader removal"/>
    <property type="evidence" value="ECO:0007669"/>
    <property type="project" value="InterPro"/>
</dbReference>
<dbReference type="GO" id="GO:0000172">
    <property type="term" value="C:ribonuclease MRP complex"/>
    <property type="evidence" value="ECO:0007669"/>
    <property type="project" value="TreeGrafter"/>
</dbReference>
<comment type="function">
    <text evidence="5">Component of ribonuclease P, a protein complex that generates mature tRNA molecules by cleaving their 5'-ends.</text>
</comment>
<dbReference type="Gene3D" id="3.30.70.3250">
    <property type="entry name" value="Ribonuclease P, Pop5 subunit"/>
    <property type="match status" value="1"/>
</dbReference>
<dbReference type="Proteomes" id="UP000612746">
    <property type="component" value="Unassembled WGS sequence"/>
</dbReference>
<evidence type="ECO:0000313" key="6">
    <source>
        <dbReference type="EMBL" id="KAG2175774.1"/>
    </source>
</evidence>
<evidence type="ECO:0000313" key="7">
    <source>
        <dbReference type="Proteomes" id="UP000612746"/>
    </source>
</evidence>
<dbReference type="PANTHER" id="PTHR15441:SF2">
    <property type="entry name" value="RIBONUCLEASE P_MRP PROTEIN SUBUNIT POP5"/>
    <property type="match status" value="1"/>
</dbReference>
<dbReference type="InterPro" id="IPR038085">
    <property type="entry name" value="Rnp2-like_sf"/>
</dbReference>
<name>A0A8H7PLQ1_9FUNG</name>
<keyword evidence="3 5" id="KW-0819">tRNA processing</keyword>
<organism evidence="6 7">
    <name type="scientific">Umbelopsis vinacea</name>
    <dbReference type="NCBI Taxonomy" id="44442"/>
    <lineage>
        <taxon>Eukaryota</taxon>
        <taxon>Fungi</taxon>
        <taxon>Fungi incertae sedis</taxon>
        <taxon>Mucoromycota</taxon>
        <taxon>Mucoromycotina</taxon>
        <taxon>Umbelopsidomycetes</taxon>
        <taxon>Umbelopsidales</taxon>
        <taxon>Umbelopsidaceae</taxon>
        <taxon>Umbelopsis</taxon>
    </lineage>
</organism>